<dbReference type="AlphaFoldDB" id="A0A125BDY5"/>
<dbReference type="RefSeq" id="WP_059747813.1">
    <property type="nucleotide sequence ID" value="NZ_LRDC01000071.1"/>
</dbReference>
<dbReference type="PANTHER" id="PTHR34070">
    <property type="entry name" value="ARMADILLO-TYPE FOLD"/>
    <property type="match status" value="1"/>
</dbReference>
<reference evidence="1 2" key="1">
    <citation type="submission" date="2016-01" db="EMBL/GenBank/DDBJ databases">
        <title>Draft genome of the antarctic isolate Shewanella frigidimarina Ag06-30.</title>
        <authorList>
            <person name="Parmeciano Di Noto G."/>
            <person name="Vazquez S."/>
            <person name="Mac Cormack W."/>
            <person name="Iriarte A."/>
            <person name="Quiroga C."/>
        </authorList>
    </citation>
    <scope>NUCLEOTIDE SEQUENCE [LARGE SCALE GENOMIC DNA]</scope>
    <source>
        <strain evidence="1 2">Ag06-30</strain>
    </source>
</reference>
<dbReference type="Gene3D" id="1.25.10.90">
    <property type="match status" value="1"/>
</dbReference>
<dbReference type="InterPro" id="IPR016024">
    <property type="entry name" value="ARM-type_fold"/>
</dbReference>
<proteinExistence type="predicted"/>
<comment type="caution">
    <text evidence="1">The sequence shown here is derived from an EMBL/GenBank/DDBJ whole genome shotgun (WGS) entry which is preliminary data.</text>
</comment>
<evidence type="ECO:0008006" key="3">
    <source>
        <dbReference type="Google" id="ProtNLM"/>
    </source>
</evidence>
<accession>A0A125BDY5</accession>
<protein>
    <recommendedName>
        <fullName evidence="3">DNA alkylation repair enzyme</fullName>
    </recommendedName>
</protein>
<sequence length="254" mass="30209">MVGHFFKSALAKEAINSRVLNNMQNYLQEIETITSKAGETVPLQRKAFERGFSFKHMSFYEQLAIWSYIWTNTKVYRAEMFCLYFLEEHIKNKDEMLAAWPTIKLWQDKINRWETSDSISKIYAQLVEYHAELILPTYKKWNTSENPWHRRQSIVGLLYYSAHRKHYLPFQVLIDLVTPLISDHAYYVEKGVGWTLREIGNIYPKEQEEFLFKNATKICAYGYSAGTEKWDKTKREKLKQIRKAARVLNRKNSI</sequence>
<dbReference type="PANTHER" id="PTHR34070:SF1">
    <property type="entry name" value="DNA ALKYLATION REPAIR PROTEIN"/>
    <property type="match status" value="1"/>
</dbReference>
<dbReference type="Proteomes" id="UP000055702">
    <property type="component" value="Unassembled WGS sequence"/>
</dbReference>
<organism evidence="1">
    <name type="scientific">Shewanella frigidimarina</name>
    <dbReference type="NCBI Taxonomy" id="56812"/>
    <lineage>
        <taxon>Bacteria</taxon>
        <taxon>Pseudomonadati</taxon>
        <taxon>Pseudomonadota</taxon>
        <taxon>Gammaproteobacteria</taxon>
        <taxon>Alteromonadales</taxon>
        <taxon>Shewanellaceae</taxon>
        <taxon>Shewanella</taxon>
    </lineage>
</organism>
<dbReference type="EMBL" id="LRDC01000071">
    <property type="protein sequence ID" value="KVX00114.1"/>
    <property type="molecule type" value="Genomic_DNA"/>
</dbReference>
<dbReference type="SUPFAM" id="SSF48371">
    <property type="entry name" value="ARM repeat"/>
    <property type="match status" value="1"/>
</dbReference>
<evidence type="ECO:0000313" key="1">
    <source>
        <dbReference type="EMBL" id="KVX00114.1"/>
    </source>
</evidence>
<evidence type="ECO:0000313" key="2">
    <source>
        <dbReference type="Proteomes" id="UP000055702"/>
    </source>
</evidence>
<dbReference type="InterPro" id="IPR014825">
    <property type="entry name" value="DNA_alkylation"/>
</dbReference>
<name>A0A125BDY5_SHEFR</name>
<gene>
    <name evidence="1" type="ORF">AWJ07_09880</name>
</gene>
<dbReference type="Pfam" id="PF08713">
    <property type="entry name" value="DNA_alkylation"/>
    <property type="match status" value="1"/>
</dbReference>